<keyword evidence="4" id="KW-1133">Transmembrane helix</keyword>
<evidence type="ECO:0000256" key="2">
    <source>
        <dbReference type="ARBA" id="ARBA00006582"/>
    </source>
</evidence>
<evidence type="ECO:0000256" key="5">
    <source>
        <dbReference type="ARBA" id="ARBA00023136"/>
    </source>
</evidence>
<dbReference type="InterPro" id="IPR031968">
    <property type="entry name" value="VASt"/>
</dbReference>
<proteinExistence type="inferred from homology"/>
<feature type="region of interest" description="Disordered" evidence="6">
    <location>
        <begin position="1"/>
        <end position="103"/>
    </location>
</feature>
<feature type="compositionally biased region" description="Basic residues" evidence="6">
    <location>
        <begin position="464"/>
        <end position="476"/>
    </location>
</feature>
<comment type="subcellular location">
    <subcellularLocation>
        <location evidence="1">Membrane</location>
        <topology evidence="1">Single-pass membrane protein</topology>
    </subcellularLocation>
</comment>
<dbReference type="InterPro" id="IPR051482">
    <property type="entry name" value="Cholesterol_transport"/>
</dbReference>
<accession>A0ABR3AZU1</accession>
<dbReference type="Proteomes" id="UP001448207">
    <property type="component" value="Unassembled WGS sequence"/>
</dbReference>
<evidence type="ECO:0000256" key="1">
    <source>
        <dbReference type="ARBA" id="ARBA00004167"/>
    </source>
</evidence>
<comment type="caution">
    <text evidence="8">The sequence shown here is derived from an EMBL/GenBank/DDBJ whole genome shotgun (WGS) entry which is preliminary data.</text>
</comment>
<evidence type="ECO:0000256" key="4">
    <source>
        <dbReference type="ARBA" id="ARBA00022989"/>
    </source>
</evidence>
<dbReference type="PANTHER" id="PTHR23319">
    <property type="entry name" value="GRAM DOMAIN CONTAINING 1B, ISOFORM E"/>
    <property type="match status" value="1"/>
</dbReference>
<dbReference type="Pfam" id="PF02893">
    <property type="entry name" value="GRAM"/>
    <property type="match status" value="1"/>
</dbReference>
<feature type="compositionally biased region" description="Polar residues" evidence="6">
    <location>
        <begin position="271"/>
        <end position="280"/>
    </location>
</feature>
<dbReference type="Gene3D" id="2.30.29.30">
    <property type="entry name" value="Pleckstrin-homology domain (PH domain)/Phosphotyrosine-binding domain (PTB)"/>
    <property type="match status" value="1"/>
</dbReference>
<comment type="similarity">
    <text evidence="2">Belongs to the YSP2 family.</text>
</comment>
<dbReference type="CDD" id="cd13220">
    <property type="entry name" value="PH-GRAM_GRAMDC"/>
    <property type="match status" value="1"/>
</dbReference>
<dbReference type="SMART" id="SM00568">
    <property type="entry name" value="GRAM"/>
    <property type="match status" value="1"/>
</dbReference>
<feature type="compositionally biased region" description="Low complexity" evidence="6">
    <location>
        <begin position="38"/>
        <end position="54"/>
    </location>
</feature>
<evidence type="ECO:0000256" key="6">
    <source>
        <dbReference type="SAM" id="MobiDB-lite"/>
    </source>
</evidence>
<evidence type="ECO:0000313" key="9">
    <source>
        <dbReference type="Proteomes" id="UP001448207"/>
    </source>
</evidence>
<gene>
    <name evidence="8" type="ORF">J3Q64DRAFT_1640528</name>
</gene>
<keyword evidence="9" id="KW-1185">Reference proteome</keyword>
<protein>
    <submittedName>
        <fullName evidence="8">GRAM domain-containing protein</fullName>
    </submittedName>
</protein>
<dbReference type="InterPro" id="IPR004182">
    <property type="entry name" value="GRAM"/>
</dbReference>
<keyword evidence="5" id="KW-0472">Membrane</keyword>
<reference evidence="8 9" key="1">
    <citation type="submission" date="2024-04" db="EMBL/GenBank/DDBJ databases">
        <title>Symmetric and asymmetric DNA N6-adenine methylation regulates different biological responses in Mucorales.</title>
        <authorList>
            <consortium name="Lawrence Berkeley National Laboratory"/>
            <person name="Lax C."/>
            <person name="Mondo S.J."/>
            <person name="Osorio-Concepcion M."/>
            <person name="Muszewska A."/>
            <person name="Corrochano-Luque M."/>
            <person name="Gutierrez G."/>
            <person name="Riley R."/>
            <person name="Lipzen A."/>
            <person name="Guo J."/>
            <person name="Hundley H."/>
            <person name="Amirebrahimi M."/>
            <person name="Ng V."/>
            <person name="Lorenzo-Gutierrez D."/>
            <person name="Binder U."/>
            <person name="Yang J."/>
            <person name="Song Y."/>
            <person name="Canovas D."/>
            <person name="Navarro E."/>
            <person name="Freitag M."/>
            <person name="Gabaldon T."/>
            <person name="Grigoriev I.V."/>
            <person name="Corrochano L.M."/>
            <person name="Nicolas F.E."/>
            <person name="Garre V."/>
        </authorList>
    </citation>
    <scope>NUCLEOTIDE SEQUENCE [LARGE SCALE GENOMIC DNA]</scope>
    <source>
        <strain evidence="8 9">L51</strain>
    </source>
</reference>
<name>A0ABR3AZU1_PHYBL</name>
<evidence type="ECO:0000313" key="8">
    <source>
        <dbReference type="EMBL" id="KAL0085367.1"/>
    </source>
</evidence>
<feature type="compositionally biased region" description="Polar residues" evidence="6">
    <location>
        <begin position="65"/>
        <end position="81"/>
    </location>
</feature>
<sequence>MTSESDTLLSRTQKSNRSASPVPNSYLNNSHLANSSPHLTLPHSRRSSLSSTGSADPIDLPIPTLRTQRSQPQLSRPTLQTKDSKGRLRRQKSGEDTTSWTKQKPALDTVTAKRNAEFHALFRSVPEKDSLIEDYGCALQKEILLQGRIYFSENHICFNANIFGWVTNLVIAFADVIDIEKRATAIFIPNAILISTSTAKYFFASFLSREQAYDQMVDLWHMKQSNLEINDYSAITTEDISDTDESSGSYESEDEQRPRMEGLPTLPTPQPVNNNTSPQLETECECGKKGEHYPTTVLDQIYPGSIESIYNLLYNSTFLKQFLTDVEKSTDVTIGAWAKGEGAGKCVRSISYVKYLGASIGPKTTKCNLKEEIQHLDLESYVTQLTITQTPDVPAGSSFFVNTRTCISSAGQGKVRVLVTVLIDFVKSSWLRSTIEKACIEGQTNYYRSLDTFIRQQIGTTKSDKKKKRSHRPHHHTEHESLKSISTTSTDNGGIINWITNNVGTPNASQLTVLCMVIMVCSNLYIANKIAVVNKKLNTTEHPSVAAISSASQGNLREWPKEQLDRHMVALERMVQKAGQSMEEATKIVEEQRQRLHLEWSE</sequence>
<feature type="domain" description="VASt" evidence="7">
    <location>
        <begin position="293"/>
        <end position="462"/>
    </location>
</feature>
<feature type="region of interest" description="Disordered" evidence="6">
    <location>
        <begin position="460"/>
        <end position="488"/>
    </location>
</feature>
<dbReference type="PROSITE" id="PS51778">
    <property type="entry name" value="VAST"/>
    <property type="match status" value="1"/>
</dbReference>
<dbReference type="PANTHER" id="PTHR23319:SF4">
    <property type="entry name" value="GRAM DOMAIN CONTAINING 1B, ISOFORM E"/>
    <property type="match status" value="1"/>
</dbReference>
<dbReference type="Pfam" id="PF16016">
    <property type="entry name" value="VASt"/>
    <property type="match status" value="1"/>
</dbReference>
<evidence type="ECO:0000256" key="3">
    <source>
        <dbReference type="ARBA" id="ARBA00022692"/>
    </source>
</evidence>
<feature type="region of interest" description="Disordered" evidence="6">
    <location>
        <begin position="238"/>
        <end position="282"/>
    </location>
</feature>
<organism evidence="8 9">
    <name type="scientific">Phycomyces blakesleeanus</name>
    <dbReference type="NCBI Taxonomy" id="4837"/>
    <lineage>
        <taxon>Eukaryota</taxon>
        <taxon>Fungi</taxon>
        <taxon>Fungi incertae sedis</taxon>
        <taxon>Mucoromycota</taxon>
        <taxon>Mucoromycotina</taxon>
        <taxon>Mucoromycetes</taxon>
        <taxon>Mucorales</taxon>
        <taxon>Phycomycetaceae</taxon>
        <taxon>Phycomyces</taxon>
    </lineage>
</organism>
<evidence type="ECO:0000259" key="7">
    <source>
        <dbReference type="PROSITE" id="PS51778"/>
    </source>
</evidence>
<feature type="compositionally biased region" description="Polar residues" evidence="6">
    <location>
        <begin position="1"/>
        <end position="37"/>
    </location>
</feature>
<dbReference type="InterPro" id="IPR011993">
    <property type="entry name" value="PH-like_dom_sf"/>
</dbReference>
<keyword evidence="3" id="KW-0812">Transmembrane</keyword>
<dbReference type="EMBL" id="JBCLYO010000010">
    <property type="protein sequence ID" value="KAL0085367.1"/>
    <property type="molecule type" value="Genomic_DNA"/>
</dbReference>